<keyword evidence="3" id="KW-1185">Reference proteome</keyword>
<dbReference type="OrthoDB" id="56388at2"/>
<evidence type="ECO:0000313" key="2">
    <source>
        <dbReference type="EMBL" id="GHI88547.1"/>
    </source>
</evidence>
<evidence type="ECO:0008006" key="4">
    <source>
        <dbReference type="Google" id="ProtNLM"/>
    </source>
</evidence>
<dbReference type="InterPro" id="IPR011990">
    <property type="entry name" value="TPR-like_helical_dom_sf"/>
</dbReference>
<dbReference type="Gene3D" id="1.25.40.10">
    <property type="entry name" value="Tetratricopeptide repeat domain"/>
    <property type="match status" value="2"/>
</dbReference>
<name>A0A919LHU5_9ACTN</name>
<dbReference type="SUPFAM" id="SSF48452">
    <property type="entry name" value="TPR-like"/>
    <property type="match status" value="2"/>
</dbReference>
<sequence length="1034" mass="110973">MSSMTAEEIRQALYDNSALPHGAARNAQAEVLTAAAETCGDPELFRLALVSQIDAYEYSAERTRMVVPFARLLQEYDRDPGAFDSNDTYALFWRFKWVSGRIVESPEIPIGSVTRWLDDMERRYRIAGYSERAVRQAEFYLAHAIGDDERAERAVERWQAAERDGMSDCHACETHTQGWFWANKGLDAKAIDIWEPVLAGRQVCREEPHRVLARSLLPLLRLGRADEARAHHLRGYRMARGKESLLRSIGEHIEFCALTGNESRGLEILSEHTGYLGPLADVDAQIEFYGGILVLLRRLTRLGHGAAPSVPYDGSPRTVDELYGILHADALAIAHRFDVRNGTTRVSDELLERIDRAPLAEVLPLGVRSAALPGSDPAVPVSAVPISAGSARIGSVAVGSAAAAPAAGFEFAELVERARQARDLGHPSADGLWAEVAVRVDSEPEAGSDPLVAADVADHRALAAARLGSEDAPGLLTAVRDGYRALGQDERAALAELRLASVAAQSGAAAEAIRKLLAVALRAAEALDTAEPLRARRIALAELSTIRVESYLRSVEAAGDGHPHEHDHVHDHGSGREHGHAALVAELTGFAAAHREELPDLAAEAEEMLGRLALSQGDPERALPLLASAAARAIAAGLSWQAVDPLVLQAGVLMSLDRPEDALEAARSGLEHAAEVTDAETQGLVRLTLADILLRRPDGAVEAAELALTGAHWFDQAGLAADGGAQARLTLARAYGQVGRTAEAAEVLQSSLPDLLEHGEGQAVAARELLGGLLGQLREPRAAAEQFLLAAEVAKGWENPRAQASLAQAAADQLSEAQLVPEAVAAYERALELHRLTGAAPGSEVRILRSLAWLALREDVTEAAVGTARARMDEAAEVLETALLARPGDPELQSELAQTWHQLAQVLDRWVTQAEEPGRGDANAEGDADGHQEDSGASAEPSLLTGTQITALRQEEILLWDRAAGIYAELGPEYLKDRFQCLNNAAWTEQELGRPAAGAARISALADEVRELPEGTAPEWLLSSAERVLRALTD</sequence>
<gene>
    <name evidence="2" type="ORF">Sxan_59110</name>
</gene>
<proteinExistence type="predicted"/>
<reference evidence="2" key="1">
    <citation type="submission" date="2020-09" db="EMBL/GenBank/DDBJ databases">
        <title>Whole genome shotgun sequence of Streptomyces xanthophaeus NBRC 12829.</title>
        <authorList>
            <person name="Komaki H."/>
            <person name="Tamura T."/>
        </authorList>
    </citation>
    <scope>NUCLEOTIDE SEQUENCE</scope>
    <source>
        <strain evidence="2">NBRC 12829</strain>
    </source>
</reference>
<evidence type="ECO:0000313" key="3">
    <source>
        <dbReference type="Proteomes" id="UP000600026"/>
    </source>
</evidence>
<comment type="caution">
    <text evidence="2">The sequence shown here is derived from an EMBL/GenBank/DDBJ whole genome shotgun (WGS) entry which is preliminary data.</text>
</comment>
<dbReference type="RefSeq" id="WP_051902090.1">
    <property type="nucleotide sequence ID" value="NZ_BNEE01000006.1"/>
</dbReference>
<dbReference type="AlphaFoldDB" id="A0A919LHU5"/>
<dbReference type="Proteomes" id="UP000600026">
    <property type="component" value="Unassembled WGS sequence"/>
</dbReference>
<accession>A0A919LHU5</accession>
<feature type="region of interest" description="Disordered" evidence="1">
    <location>
        <begin position="917"/>
        <end position="943"/>
    </location>
</feature>
<dbReference type="EMBL" id="BNEE01000006">
    <property type="protein sequence ID" value="GHI88547.1"/>
    <property type="molecule type" value="Genomic_DNA"/>
</dbReference>
<organism evidence="2 3">
    <name type="scientific">Streptomyces xanthophaeus</name>
    <dbReference type="NCBI Taxonomy" id="67385"/>
    <lineage>
        <taxon>Bacteria</taxon>
        <taxon>Bacillati</taxon>
        <taxon>Actinomycetota</taxon>
        <taxon>Actinomycetes</taxon>
        <taxon>Kitasatosporales</taxon>
        <taxon>Streptomycetaceae</taxon>
        <taxon>Streptomyces</taxon>
    </lineage>
</organism>
<protein>
    <recommendedName>
        <fullName evidence="4">Tetratricopeptide repeat protein</fullName>
    </recommendedName>
</protein>
<evidence type="ECO:0000256" key="1">
    <source>
        <dbReference type="SAM" id="MobiDB-lite"/>
    </source>
</evidence>